<protein>
    <recommendedName>
        <fullName evidence="4">Lipoprotein</fullName>
    </recommendedName>
</protein>
<evidence type="ECO:0000256" key="1">
    <source>
        <dbReference type="SAM" id="SignalP"/>
    </source>
</evidence>
<dbReference type="AlphaFoldDB" id="A0A428K3G1"/>
<evidence type="ECO:0000313" key="2">
    <source>
        <dbReference type="EMBL" id="RSK40958.1"/>
    </source>
</evidence>
<dbReference type="RefSeq" id="WP_125440060.1">
    <property type="nucleotide sequence ID" value="NZ_RWIU01000007.1"/>
</dbReference>
<feature type="chain" id="PRO_5019429429" description="Lipoprotein" evidence="1">
    <location>
        <begin position="25"/>
        <end position="88"/>
    </location>
</feature>
<reference evidence="2 3" key="1">
    <citation type="submission" date="2018-12" db="EMBL/GenBank/DDBJ databases">
        <authorList>
            <person name="Feng G."/>
            <person name="Zhu H."/>
        </authorList>
    </citation>
    <scope>NUCLEOTIDE SEQUENCE [LARGE SCALE GENOMIC DNA]</scope>
    <source>
        <strain evidence="2 3">LMG 26000</strain>
    </source>
</reference>
<dbReference type="PROSITE" id="PS51257">
    <property type="entry name" value="PROKAR_LIPOPROTEIN"/>
    <property type="match status" value="1"/>
</dbReference>
<sequence length="88" mass="9853">MKSFLKLPALVAALLITTASFLTGCVATTPATAVVVRPRPYPPQPYYRPHRAYYRPAPAVIVRPRPVIVAPAPRPYYGGRPHRYVRVR</sequence>
<dbReference type="EMBL" id="RWIU01000007">
    <property type="protein sequence ID" value="RSK40958.1"/>
    <property type="molecule type" value="Genomic_DNA"/>
</dbReference>
<evidence type="ECO:0000313" key="3">
    <source>
        <dbReference type="Proteomes" id="UP000270291"/>
    </source>
</evidence>
<keyword evidence="3" id="KW-1185">Reference proteome</keyword>
<name>A0A428K3G1_9BACT</name>
<feature type="signal peptide" evidence="1">
    <location>
        <begin position="1"/>
        <end position="24"/>
    </location>
</feature>
<proteinExistence type="predicted"/>
<keyword evidence="1" id="KW-0732">Signal</keyword>
<dbReference type="Proteomes" id="UP000270291">
    <property type="component" value="Unassembled WGS sequence"/>
</dbReference>
<comment type="caution">
    <text evidence="2">The sequence shown here is derived from an EMBL/GenBank/DDBJ whole genome shotgun (WGS) entry which is preliminary data.</text>
</comment>
<gene>
    <name evidence="2" type="ORF">EI293_18640</name>
</gene>
<accession>A0A428K3G1</accession>
<evidence type="ECO:0008006" key="4">
    <source>
        <dbReference type="Google" id="ProtNLM"/>
    </source>
</evidence>
<organism evidence="2 3">
    <name type="scientific">Hymenobacter perfusus</name>
    <dbReference type="NCBI Taxonomy" id="1236770"/>
    <lineage>
        <taxon>Bacteria</taxon>
        <taxon>Pseudomonadati</taxon>
        <taxon>Bacteroidota</taxon>
        <taxon>Cytophagia</taxon>
        <taxon>Cytophagales</taxon>
        <taxon>Hymenobacteraceae</taxon>
        <taxon>Hymenobacter</taxon>
    </lineage>
</organism>